<dbReference type="RefSeq" id="WP_184743399.1">
    <property type="nucleotide sequence ID" value="NZ_JACHGJ010000001.1"/>
</dbReference>
<feature type="transmembrane region" description="Helical" evidence="1">
    <location>
        <begin position="184"/>
        <end position="203"/>
    </location>
</feature>
<evidence type="ECO:0000313" key="2">
    <source>
        <dbReference type="EMBL" id="MBB6478923.1"/>
    </source>
</evidence>
<name>A0A841R544_9SPIO</name>
<evidence type="ECO:0000256" key="1">
    <source>
        <dbReference type="SAM" id="Phobius"/>
    </source>
</evidence>
<comment type="caution">
    <text evidence="2">The sequence shown here is derived from an EMBL/GenBank/DDBJ whole genome shotgun (WGS) entry which is preliminary data.</text>
</comment>
<sequence>MSEFFSLQRTLKLIRKDMLSEYKNLIIWLSSAAGVMIVISALNMLLFKLNGTDLNGSQFHFIFYILLLFPGGYILSSSMFKDAHDKSRNIYWLTLPGSTFEKMLSRLLISSVFYAILLTLLYPVLAAISESFNLLLFGIRHNWFNPFSKEVLQLIPYYLVSQSIFFAGAATFRKHPFAKTLLSITLFQIALSIIGAVLARVIFGSLFQTMQNIQFNDTDFLRFTGFSMSELTGFGRFVIIAAKVFFWGILAPFFYVVAYFKLAEKEVRDGI</sequence>
<feature type="transmembrane region" description="Helical" evidence="1">
    <location>
        <begin position="59"/>
        <end position="80"/>
    </location>
</feature>
<feature type="transmembrane region" description="Helical" evidence="1">
    <location>
        <begin position="25"/>
        <end position="47"/>
    </location>
</feature>
<feature type="transmembrane region" description="Helical" evidence="1">
    <location>
        <begin position="112"/>
        <end position="135"/>
    </location>
</feature>
<protein>
    <recommendedName>
        <fullName evidence="4">ABC-2 family transporter protein</fullName>
    </recommendedName>
</protein>
<accession>A0A841R544</accession>
<organism evidence="2 3">
    <name type="scientific">Spirochaeta isovalerica</name>
    <dbReference type="NCBI Taxonomy" id="150"/>
    <lineage>
        <taxon>Bacteria</taxon>
        <taxon>Pseudomonadati</taxon>
        <taxon>Spirochaetota</taxon>
        <taxon>Spirochaetia</taxon>
        <taxon>Spirochaetales</taxon>
        <taxon>Spirochaetaceae</taxon>
        <taxon>Spirochaeta</taxon>
    </lineage>
</organism>
<evidence type="ECO:0008006" key="4">
    <source>
        <dbReference type="Google" id="ProtNLM"/>
    </source>
</evidence>
<reference evidence="2 3" key="1">
    <citation type="submission" date="2020-08" db="EMBL/GenBank/DDBJ databases">
        <title>Genomic Encyclopedia of Type Strains, Phase IV (KMG-IV): sequencing the most valuable type-strain genomes for metagenomic binning, comparative biology and taxonomic classification.</title>
        <authorList>
            <person name="Goeker M."/>
        </authorList>
    </citation>
    <scope>NUCLEOTIDE SEQUENCE [LARGE SCALE GENOMIC DNA]</scope>
    <source>
        <strain evidence="2 3">DSM 2461</strain>
    </source>
</reference>
<gene>
    <name evidence="2" type="ORF">HNR50_000556</name>
</gene>
<keyword evidence="1" id="KW-0812">Transmembrane</keyword>
<dbReference type="EMBL" id="JACHGJ010000001">
    <property type="protein sequence ID" value="MBB6478923.1"/>
    <property type="molecule type" value="Genomic_DNA"/>
</dbReference>
<proteinExistence type="predicted"/>
<dbReference type="Proteomes" id="UP000587760">
    <property type="component" value="Unassembled WGS sequence"/>
</dbReference>
<keyword evidence="3" id="KW-1185">Reference proteome</keyword>
<keyword evidence="1" id="KW-1133">Transmembrane helix</keyword>
<keyword evidence="1" id="KW-0472">Membrane</keyword>
<feature type="transmembrane region" description="Helical" evidence="1">
    <location>
        <begin position="237"/>
        <end position="260"/>
    </location>
</feature>
<evidence type="ECO:0000313" key="3">
    <source>
        <dbReference type="Proteomes" id="UP000587760"/>
    </source>
</evidence>
<feature type="transmembrane region" description="Helical" evidence="1">
    <location>
        <begin position="155"/>
        <end position="172"/>
    </location>
</feature>
<dbReference type="AlphaFoldDB" id="A0A841R544"/>